<name>A0A381W8W3_9ZZZZ</name>
<evidence type="ECO:0000256" key="1">
    <source>
        <dbReference type="SAM" id="Phobius"/>
    </source>
</evidence>
<organism evidence="2">
    <name type="scientific">marine metagenome</name>
    <dbReference type="NCBI Taxonomy" id="408172"/>
    <lineage>
        <taxon>unclassified sequences</taxon>
        <taxon>metagenomes</taxon>
        <taxon>ecological metagenomes</taxon>
    </lineage>
</organism>
<dbReference type="AlphaFoldDB" id="A0A381W8W3"/>
<feature type="transmembrane region" description="Helical" evidence="1">
    <location>
        <begin position="137"/>
        <end position="158"/>
    </location>
</feature>
<sequence length="168" mass="17635">MLIFTATASPLQPDQVSANGATRLIINDAQEGPYLFRVGILPGSPKVGNLHLSVLIQSADGDQIISDGQMIIQATGPEPGMTAGPVQATNAPLNPQVFDADITLTALGTWTMTLETVSELGEATLVVPLQVTEAGGFNLLIVLVIAVIVVAIAALVWSQKQRKQPSRK</sequence>
<evidence type="ECO:0008006" key="3">
    <source>
        <dbReference type="Google" id="ProtNLM"/>
    </source>
</evidence>
<accession>A0A381W8W3</accession>
<keyword evidence="1" id="KW-0472">Membrane</keyword>
<protein>
    <recommendedName>
        <fullName evidence="3">YtkA-like domain-containing protein</fullName>
    </recommendedName>
</protein>
<reference evidence="2" key="1">
    <citation type="submission" date="2018-05" db="EMBL/GenBank/DDBJ databases">
        <authorList>
            <person name="Lanie J.A."/>
            <person name="Ng W.-L."/>
            <person name="Kazmierczak K.M."/>
            <person name="Andrzejewski T.M."/>
            <person name="Davidsen T.M."/>
            <person name="Wayne K.J."/>
            <person name="Tettelin H."/>
            <person name="Glass J.I."/>
            <person name="Rusch D."/>
            <person name="Podicherti R."/>
            <person name="Tsui H.-C.T."/>
            <person name="Winkler M.E."/>
        </authorList>
    </citation>
    <scope>NUCLEOTIDE SEQUENCE</scope>
</reference>
<evidence type="ECO:0000313" key="2">
    <source>
        <dbReference type="EMBL" id="SVA48989.1"/>
    </source>
</evidence>
<gene>
    <name evidence="2" type="ORF">METZ01_LOCUS101843</name>
</gene>
<proteinExistence type="predicted"/>
<keyword evidence="1" id="KW-0812">Transmembrane</keyword>
<keyword evidence="1" id="KW-1133">Transmembrane helix</keyword>
<dbReference type="EMBL" id="UINC01011065">
    <property type="protein sequence ID" value="SVA48989.1"/>
    <property type="molecule type" value="Genomic_DNA"/>
</dbReference>